<dbReference type="RefSeq" id="WP_087149583.1">
    <property type="nucleotide sequence ID" value="NZ_CP042912.1"/>
</dbReference>
<dbReference type="EMBL" id="CP042912">
    <property type="protein sequence ID" value="QEG21174.1"/>
    <property type="molecule type" value="Genomic_DNA"/>
</dbReference>
<dbReference type="AlphaFoldDB" id="A0A5B9P4H8"/>
<keyword evidence="4" id="KW-1185">Reference proteome</keyword>
<feature type="domain" description="ThuA-like" evidence="2">
    <location>
        <begin position="93"/>
        <end position="301"/>
    </location>
</feature>
<dbReference type="InterPro" id="IPR029010">
    <property type="entry name" value="ThuA-like"/>
</dbReference>
<dbReference type="STRING" id="980251.GCA_001642875_01912"/>
<reference evidence="3 4" key="1">
    <citation type="submission" date="2019-08" db="EMBL/GenBank/DDBJ databases">
        <title>Deep-cultivation of Planctomycetes and their phenomic and genomic characterization uncovers novel biology.</title>
        <authorList>
            <person name="Wiegand S."/>
            <person name="Jogler M."/>
            <person name="Boedeker C."/>
            <person name="Pinto D."/>
            <person name="Vollmers J."/>
            <person name="Rivas-Marin E."/>
            <person name="Kohn T."/>
            <person name="Peeters S.H."/>
            <person name="Heuer A."/>
            <person name="Rast P."/>
            <person name="Oberbeckmann S."/>
            <person name="Bunk B."/>
            <person name="Jeske O."/>
            <person name="Meyerdierks A."/>
            <person name="Storesund J.E."/>
            <person name="Kallscheuer N."/>
            <person name="Luecker S."/>
            <person name="Lage O.M."/>
            <person name="Pohl T."/>
            <person name="Merkel B.J."/>
            <person name="Hornburger P."/>
            <person name="Mueller R.-W."/>
            <person name="Bruemmer F."/>
            <person name="Labrenz M."/>
            <person name="Spormann A.M."/>
            <person name="Op den Camp H."/>
            <person name="Overmann J."/>
            <person name="Amann R."/>
            <person name="Jetten M.S.M."/>
            <person name="Mascher T."/>
            <person name="Medema M.H."/>
            <person name="Devos D.P."/>
            <person name="Kaster A.-K."/>
            <person name="Ovreas L."/>
            <person name="Rohde M."/>
            <person name="Galperin M.Y."/>
            <person name="Jogler C."/>
        </authorList>
    </citation>
    <scope>NUCLEOTIDE SEQUENCE [LARGE SCALE GENOMIC DNA]</scope>
    <source>
        <strain evidence="3 4">FC18</strain>
    </source>
</reference>
<dbReference type="PANTHER" id="PTHR40469:SF2">
    <property type="entry name" value="GALACTOSE-BINDING DOMAIN-LIKE SUPERFAMILY PROTEIN"/>
    <property type="match status" value="1"/>
</dbReference>
<evidence type="ECO:0000313" key="4">
    <source>
        <dbReference type="Proteomes" id="UP000322214"/>
    </source>
</evidence>
<gene>
    <name evidence="3" type="ORF">MFFC18_10280</name>
</gene>
<evidence type="ECO:0000313" key="3">
    <source>
        <dbReference type="EMBL" id="QEG21174.1"/>
    </source>
</evidence>
<proteinExistence type="predicted"/>
<protein>
    <submittedName>
        <fullName evidence="3">Trehalose utilization</fullName>
    </submittedName>
</protein>
<dbReference type="Pfam" id="PF06283">
    <property type="entry name" value="ThuA"/>
    <property type="match status" value="1"/>
</dbReference>
<feature type="signal peptide" evidence="1">
    <location>
        <begin position="1"/>
        <end position="24"/>
    </location>
</feature>
<evidence type="ECO:0000259" key="2">
    <source>
        <dbReference type="Pfam" id="PF06283"/>
    </source>
</evidence>
<name>A0A5B9P4H8_9BACT</name>
<dbReference type="KEGG" id="mff:MFFC18_10280"/>
<dbReference type="SUPFAM" id="SSF52317">
    <property type="entry name" value="Class I glutamine amidotransferase-like"/>
    <property type="match status" value="1"/>
</dbReference>
<feature type="chain" id="PRO_5023057968" evidence="1">
    <location>
        <begin position="25"/>
        <end position="340"/>
    </location>
</feature>
<sequence length="340" mass="38105" precursor="true">MNRSVLRIIPLVLTSLLLVSTAVGQEKVEDPIPVLIVDGQNGYHGDWPKITLMMKTYLEETGKFKVDVYRSKFLMNGAREKEFPLDDGKEYKDFKEAKTDPDFKPDFSKYKLVVNNFGYNAAPWPKETQQAFEKFMKDGGGLVSVHAANNCFPQWKEYNLMTGLGGWGGRSQKSGPYVYYNDKDEIVRDDSDGKGGHHGPQHKFQIVLRNTDHPITNGMPSSFLHAQDELYEQLRGPALNMTILATAFASPEQKGSGRHEPLLIALDYEKGRVFHTTLGHAAYSCECVGFITTFLRGSEWAATGNVTIPVPKDFPTATETSVRKFDERGVEARDAEKAVK</sequence>
<evidence type="ECO:0000256" key="1">
    <source>
        <dbReference type="SAM" id="SignalP"/>
    </source>
</evidence>
<dbReference type="OrthoDB" id="9785923at2"/>
<keyword evidence="1" id="KW-0732">Signal</keyword>
<dbReference type="Proteomes" id="UP000322214">
    <property type="component" value="Chromosome"/>
</dbReference>
<dbReference type="Gene3D" id="3.40.50.880">
    <property type="match status" value="1"/>
</dbReference>
<dbReference type="InterPro" id="IPR029062">
    <property type="entry name" value="Class_I_gatase-like"/>
</dbReference>
<dbReference type="PANTHER" id="PTHR40469">
    <property type="entry name" value="SECRETED GLYCOSYL HYDROLASE"/>
    <property type="match status" value="1"/>
</dbReference>
<accession>A0A5B9P4H8</accession>
<organism evidence="3 4">
    <name type="scientific">Mariniblastus fucicola</name>
    <dbReference type="NCBI Taxonomy" id="980251"/>
    <lineage>
        <taxon>Bacteria</taxon>
        <taxon>Pseudomonadati</taxon>
        <taxon>Planctomycetota</taxon>
        <taxon>Planctomycetia</taxon>
        <taxon>Pirellulales</taxon>
        <taxon>Pirellulaceae</taxon>
        <taxon>Mariniblastus</taxon>
    </lineage>
</organism>